<feature type="transmembrane region" description="Helical" evidence="13">
    <location>
        <begin position="173"/>
        <end position="193"/>
    </location>
</feature>
<keyword evidence="5 11" id="KW-0339">Growth factor</keyword>
<evidence type="ECO:0000256" key="10">
    <source>
        <dbReference type="ARBA" id="ARBA00064697"/>
    </source>
</evidence>
<reference evidence="15" key="2">
    <citation type="submission" date="2025-09" db="UniProtKB">
        <authorList>
            <consortium name="Ensembl"/>
        </authorList>
    </citation>
    <scope>IDENTIFICATION</scope>
</reference>
<evidence type="ECO:0000313" key="16">
    <source>
        <dbReference type="Proteomes" id="UP000694549"/>
    </source>
</evidence>
<feature type="compositionally biased region" description="Basic and acidic residues" evidence="12">
    <location>
        <begin position="557"/>
        <end position="567"/>
    </location>
</feature>
<keyword evidence="2" id="KW-0217">Developmental protein</keyword>
<dbReference type="SUPFAM" id="SSF57593">
    <property type="entry name" value="Heparin-binding domain from vascular endothelial growth factor"/>
    <property type="match status" value="1"/>
</dbReference>
<evidence type="ECO:0000256" key="11">
    <source>
        <dbReference type="RuleBase" id="RU003818"/>
    </source>
</evidence>
<dbReference type="SUPFAM" id="SSF57501">
    <property type="entry name" value="Cystine-knot cytokines"/>
    <property type="match status" value="1"/>
</dbReference>
<keyword evidence="13" id="KW-1133">Transmembrane helix</keyword>
<dbReference type="GO" id="GO:0030154">
    <property type="term" value="P:cell differentiation"/>
    <property type="evidence" value="ECO:0007669"/>
    <property type="project" value="UniProtKB-KW"/>
</dbReference>
<dbReference type="GO" id="GO:0042056">
    <property type="term" value="F:chemoattractant activity"/>
    <property type="evidence" value="ECO:0007669"/>
    <property type="project" value="TreeGrafter"/>
</dbReference>
<dbReference type="PROSITE" id="PS00249">
    <property type="entry name" value="PDGF_1"/>
    <property type="match status" value="1"/>
</dbReference>
<feature type="region of interest" description="Disordered" evidence="12">
    <location>
        <begin position="599"/>
        <end position="632"/>
    </location>
</feature>
<evidence type="ECO:0000256" key="7">
    <source>
        <dbReference type="ARBA" id="ARBA00023180"/>
    </source>
</evidence>
<dbReference type="GO" id="GO:0045766">
    <property type="term" value="P:positive regulation of angiogenesis"/>
    <property type="evidence" value="ECO:0007669"/>
    <property type="project" value="TreeGrafter"/>
</dbReference>
<dbReference type="CDD" id="cd00135">
    <property type="entry name" value="PDGF"/>
    <property type="match status" value="1"/>
</dbReference>
<feature type="compositionally biased region" description="Low complexity" evidence="12">
    <location>
        <begin position="328"/>
        <end position="353"/>
    </location>
</feature>
<proteinExistence type="inferred from homology"/>
<name>A0A8B9UMC9_9AVES</name>
<feature type="region of interest" description="Disordered" evidence="12">
    <location>
        <begin position="51"/>
        <end position="123"/>
    </location>
</feature>
<feature type="compositionally biased region" description="Gly residues" evidence="12">
    <location>
        <begin position="88"/>
        <end position="97"/>
    </location>
</feature>
<keyword evidence="13" id="KW-0472">Membrane</keyword>
<dbReference type="Gene3D" id="2.10.90.10">
    <property type="entry name" value="Cystine-knot cytokines"/>
    <property type="match status" value="1"/>
</dbReference>
<evidence type="ECO:0000259" key="14">
    <source>
        <dbReference type="PROSITE" id="PS50278"/>
    </source>
</evidence>
<evidence type="ECO:0000256" key="8">
    <source>
        <dbReference type="ARBA" id="ARBA00023246"/>
    </source>
</evidence>
<keyword evidence="16" id="KW-1185">Reference proteome</keyword>
<evidence type="ECO:0000256" key="6">
    <source>
        <dbReference type="ARBA" id="ARBA00023157"/>
    </source>
</evidence>
<dbReference type="InterPro" id="IPR023581">
    <property type="entry name" value="PD_growth_factor_CS"/>
</dbReference>
<dbReference type="GO" id="GO:0001938">
    <property type="term" value="P:positive regulation of endothelial cell proliferation"/>
    <property type="evidence" value="ECO:0007669"/>
    <property type="project" value="TreeGrafter"/>
</dbReference>
<evidence type="ECO:0000256" key="1">
    <source>
        <dbReference type="ARBA" id="ARBA00006686"/>
    </source>
</evidence>
<evidence type="ECO:0000313" key="15">
    <source>
        <dbReference type="Ensembl" id="ENSAZOP00000009308.1"/>
    </source>
</evidence>
<dbReference type="GO" id="GO:0005615">
    <property type="term" value="C:extracellular space"/>
    <property type="evidence" value="ECO:0007669"/>
    <property type="project" value="TreeGrafter"/>
</dbReference>
<dbReference type="Ensembl" id="ENSAZOT00000009938.1">
    <property type="protein sequence ID" value="ENSAZOP00000009308.1"/>
    <property type="gene ID" value="ENSAZOG00000005911.1"/>
</dbReference>
<dbReference type="GO" id="GO:0001666">
    <property type="term" value="P:response to hypoxia"/>
    <property type="evidence" value="ECO:0007669"/>
    <property type="project" value="TreeGrafter"/>
</dbReference>
<keyword evidence="13" id="KW-0812">Transmembrane</keyword>
<comment type="similarity">
    <text evidence="1 11">Belongs to the PDGF/VEGF growth factor family.</text>
</comment>
<accession>A0A8B9UMC9</accession>
<evidence type="ECO:0000256" key="2">
    <source>
        <dbReference type="ARBA" id="ARBA00022473"/>
    </source>
</evidence>
<dbReference type="FunFam" id="2.10.160.10:FF:000001">
    <property type="entry name" value="Vascular endothelial growth factor A"/>
    <property type="match status" value="1"/>
</dbReference>
<keyword evidence="8" id="KW-0497">Mitogen</keyword>
<dbReference type="GO" id="GO:0038084">
    <property type="term" value="P:vascular endothelial growth factor signaling pathway"/>
    <property type="evidence" value="ECO:0007669"/>
    <property type="project" value="TreeGrafter"/>
</dbReference>
<reference evidence="15" key="1">
    <citation type="submission" date="2025-08" db="UniProtKB">
        <authorList>
            <consortium name="Ensembl"/>
        </authorList>
    </citation>
    <scope>IDENTIFICATION</scope>
</reference>
<evidence type="ECO:0000256" key="9">
    <source>
        <dbReference type="ARBA" id="ARBA00054340"/>
    </source>
</evidence>
<dbReference type="Pfam" id="PF00341">
    <property type="entry name" value="PDGF"/>
    <property type="match status" value="1"/>
</dbReference>
<dbReference type="SMART" id="SM00141">
    <property type="entry name" value="PDGF"/>
    <property type="match status" value="1"/>
</dbReference>
<sequence>ILTRTHASLGGAASAPVGLGWGGCLGGWEKAGSASWEPRLGVGVWGTIPSGASWRGRERGKGGGAPRTPFYPRGLLAQSRKDARGGEGGRGIGGEGGTSAERLSPRPRRAVAERRRAGGGAGAALRCAEPPLECAEPPLPPSRRGTARRGSTEALPGHRDLRLARRLALSSRLIDFFFSPRLWIFIFFFSLSFKAPSLPPFFPLFSAPVASLSSQFGFFFFFFFFFPPPSDFLKRWTAERRRAQPLPSIPPGGGRQQQQQQPPPRRRRRRGEVGGGGSARRKRDALKLFPANFGVSECAKPRASAARVPLLAPVAAVELGLPGGGGRAAAAGRPRSQRSALRSAHRQQQQQQRGPPYGGVKADTPKRNPFAPGEPRSARPAAPQEGTEEARARRGGGAAAEARRSAAGPVPPRRAPATMNFLLTWIHWGLAALLYLQSAELSKAAPALGDGERKPNEVIKFLEVYERSFCRTIETLVDIFQEYPDEVEYIFKPSCVPLMRCAGCCGDEGLECVPVDVYNVTMEIMRIKPHQSQHIAHMSFLQHSKCDCRPKKDVKNKQEKWAQKPRSDGPSFIPQTWSLHDPRPWQSFLMLYPESGKSRRVCPTRMDSRKSKRGKGKGQKRKRKKGRYKPPSFHCEPCSERRKHLFVQDPQTCKCSCKFTDSRCKSRQLELNERTCRCEKPRR</sequence>
<feature type="compositionally biased region" description="Basic residues" evidence="12">
    <location>
        <begin position="610"/>
        <end position="628"/>
    </location>
</feature>
<dbReference type="GO" id="GO:0016020">
    <property type="term" value="C:membrane"/>
    <property type="evidence" value="ECO:0007669"/>
    <property type="project" value="InterPro"/>
</dbReference>
<dbReference type="Pfam" id="PF14554">
    <property type="entry name" value="VEGF_C"/>
    <property type="match status" value="1"/>
</dbReference>
<keyword evidence="6" id="KW-1015">Disulfide bond</keyword>
<dbReference type="GO" id="GO:0050930">
    <property type="term" value="P:induction of positive chemotaxis"/>
    <property type="evidence" value="ECO:0007669"/>
    <property type="project" value="TreeGrafter"/>
</dbReference>
<dbReference type="GO" id="GO:0005172">
    <property type="term" value="F:vascular endothelial growth factor receptor binding"/>
    <property type="evidence" value="ECO:0007669"/>
    <property type="project" value="TreeGrafter"/>
</dbReference>
<organism evidence="15 16">
    <name type="scientific">Anas zonorhyncha</name>
    <name type="common">Eastern spot-billed duck</name>
    <dbReference type="NCBI Taxonomy" id="75864"/>
    <lineage>
        <taxon>Eukaryota</taxon>
        <taxon>Metazoa</taxon>
        <taxon>Chordata</taxon>
        <taxon>Craniata</taxon>
        <taxon>Vertebrata</taxon>
        <taxon>Euteleostomi</taxon>
        <taxon>Archelosauria</taxon>
        <taxon>Archosauria</taxon>
        <taxon>Dinosauria</taxon>
        <taxon>Saurischia</taxon>
        <taxon>Theropoda</taxon>
        <taxon>Coelurosauria</taxon>
        <taxon>Aves</taxon>
        <taxon>Neognathae</taxon>
        <taxon>Galloanserae</taxon>
        <taxon>Anseriformes</taxon>
        <taxon>Anatidae</taxon>
        <taxon>Anatinae</taxon>
        <taxon>Anas</taxon>
    </lineage>
</organism>
<keyword evidence="7" id="KW-0325">Glycoprotein</keyword>
<evidence type="ECO:0000256" key="5">
    <source>
        <dbReference type="ARBA" id="ARBA00023030"/>
    </source>
</evidence>
<dbReference type="InterPro" id="IPR050507">
    <property type="entry name" value="PDGF/VEGF_growth_factor"/>
</dbReference>
<dbReference type="GO" id="GO:0048010">
    <property type="term" value="P:vascular endothelial growth factor receptor signaling pathway"/>
    <property type="evidence" value="ECO:0007669"/>
    <property type="project" value="TreeGrafter"/>
</dbReference>
<dbReference type="FunFam" id="2.10.90.10:FF:000009">
    <property type="entry name" value="Vascular endothelial growth factor A"/>
    <property type="match status" value="1"/>
</dbReference>
<dbReference type="InterPro" id="IPR000072">
    <property type="entry name" value="PDGF/VEGF_dom"/>
</dbReference>
<feature type="domain" description="Platelet-derived growth factor (PDGF) family profile" evidence="14">
    <location>
        <begin position="457"/>
        <end position="553"/>
    </location>
</feature>
<protein>
    <submittedName>
        <fullName evidence="15">Vascular endothelial growth factor A</fullName>
    </submittedName>
</protein>
<evidence type="ECO:0000256" key="12">
    <source>
        <dbReference type="SAM" id="MobiDB-lite"/>
    </source>
</evidence>
<dbReference type="InterPro" id="IPR036841">
    <property type="entry name" value="VEGF_C_sf"/>
</dbReference>
<dbReference type="Gene3D" id="2.10.160.10">
    <property type="entry name" value="Vascular endothelial growth factor, heparin-binding domain"/>
    <property type="match status" value="1"/>
</dbReference>
<dbReference type="GO" id="GO:0002040">
    <property type="term" value="P:sprouting angiogenesis"/>
    <property type="evidence" value="ECO:0007669"/>
    <property type="project" value="TreeGrafter"/>
</dbReference>
<evidence type="ECO:0000256" key="13">
    <source>
        <dbReference type="SAM" id="Phobius"/>
    </source>
</evidence>
<comment type="subunit">
    <text evidence="10">Homodimer; disulfide-linked. Also found as heterodimer with PGF.</text>
</comment>
<evidence type="ECO:0000256" key="4">
    <source>
        <dbReference type="ARBA" id="ARBA00022782"/>
    </source>
</evidence>
<evidence type="ECO:0000256" key="3">
    <source>
        <dbReference type="ARBA" id="ARBA00022657"/>
    </source>
</evidence>
<dbReference type="PROSITE" id="PS50278">
    <property type="entry name" value="PDGF_2"/>
    <property type="match status" value="1"/>
</dbReference>
<keyword evidence="4" id="KW-0221">Differentiation</keyword>
<dbReference type="PANTHER" id="PTHR12025">
    <property type="entry name" value="VASCULAR ENDOTHELIAL GROWTH FACTOR"/>
    <property type="match status" value="1"/>
</dbReference>
<comment type="function">
    <text evidence="9">Growth factor active in angiogenesis, vasculogenesis and endothelial cell growth. Induces endothelial cell proliferation, promotes cell migration, inhibits apoptosis and induces permeabilization of blood vessels. Binds to the FLT1/VEGFR1 and KDR/VEGFR2 receptors, heparan sulfate and heparin.</text>
</comment>
<dbReference type="Proteomes" id="UP000694549">
    <property type="component" value="Unplaced"/>
</dbReference>
<dbReference type="InterPro" id="IPR027928">
    <property type="entry name" value="VEGF_C"/>
</dbReference>
<feature type="region of interest" description="Disordered" evidence="12">
    <location>
        <begin position="244"/>
        <end position="281"/>
    </location>
</feature>
<dbReference type="GO" id="GO:0060754">
    <property type="term" value="P:positive regulation of mast cell chemotaxis"/>
    <property type="evidence" value="ECO:0007669"/>
    <property type="project" value="TreeGrafter"/>
</dbReference>
<dbReference type="PANTHER" id="PTHR12025:SF5">
    <property type="entry name" value="VASCULAR ENDOTHELIAL GROWTH FACTOR A, LONG FORM"/>
    <property type="match status" value="1"/>
</dbReference>
<dbReference type="InterPro" id="IPR029034">
    <property type="entry name" value="Cystine-knot_cytokine"/>
</dbReference>
<feature type="transmembrane region" description="Helical" evidence="13">
    <location>
        <begin position="205"/>
        <end position="226"/>
    </location>
</feature>
<keyword evidence="3" id="KW-0037">Angiogenesis</keyword>
<feature type="region of interest" description="Disordered" evidence="12">
    <location>
        <begin position="324"/>
        <end position="413"/>
    </location>
</feature>
<dbReference type="AlphaFoldDB" id="A0A8B9UMC9"/>
<dbReference type="GO" id="GO:0008201">
    <property type="term" value="F:heparin binding"/>
    <property type="evidence" value="ECO:0007669"/>
    <property type="project" value="InterPro"/>
</dbReference>
<dbReference type="GO" id="GO:0008083">
    <property type="term" value="F:growth factor activity"/>
    <property type="evidence" value="ECO:0007669"/>
    <property type="project" value="UniProtKB-KW"/>
</dbReference>
<feature type="region of interest" description="Disordered" evidence="12">
    <location>
        <begin position="557"/>
        <end position="578"/>
    </location>
</feature>
<dbReference type="GO" id="GO:0051781">
    <property type="term" value="P:positive regulation of cell division"/>
    <property type="evidence" value="ECO:0007669"/>
    <property type="project" value="UniProtKB-KW"/>
</dbReference>